<reference evidence="3" key="1">
    <citation type="submission" date="2023-03" db="EMBL/GenBank/DDBJ databases">
        <title>Andean soil-derived lignocellulolytic bacterial consortium as a source of novel taxa and putative plastic-active enzymes.</title>
        <authorList>
            <person name="Diaz-Garcia L."/>
            <person name="Chuvochina M."/>
            <person name="Feuerriegel G."/>
            <person name="Bunk B."/>
            <person name="Sproer C."/>
            <person name="Streit W.R."/>
            <person name="Rodriguez L.M."/>
            <person name="Overmann J."/>
            <person name="Jimenez D.J."/>
        </authorList>
    </citation>
    <scope>NUCLEOTIDE SEQUENCE</scope>
    <source>
        <strain evidence="3">MAG 833</strain>
    </source>
</reference>
<evidence type="ECO:0000313" key="3">
    <source>
        <dbReference type="EMBL" id="WEK39338.1"/>
    </source>
</evidence>
<organism evidence="3 4">
    <name type="scientific">Candidatus Brevundimonas colombiensis</name>
    <dbReference type="NCBI Taxonomy" id="3121376"/>
    <lineage>
        <taxon>Bacteria</taxon>
        <taxon>Pseudomonadati</taxon>
        <taxon>Pseudomonadota</taxon>
        <taxon>Alphaproteobacteria</taxon>
        <taxon>Caulobacterales</taxon>
        <taxon>Caulobacteraceae</taxon>
        <taxon>Brevundimonas</taxon>
    </lineage>
</organism>
<dbReference type="Proteomes" id="UP001213664">
    <property type="component" value="Chromosome"/>
</dbReference>
<evidence type="ECO:0000256" key="2">
    <source>
        <dbReference type="SAM" id="SignalP"/>
    </source>
</evidence>
<protein>
    <submittedName>
        <fullName evidence="3">Uncharacterized protein</fullName>
    </submittedName>
</protein>
<accession>A0AAJ5WZC6</accession>
<feature type="compositionally biased region" description="Low complexity" evidence="1">
    <location>
        <begin position="20"/>
        <end position="33"/>
    </location>
</feature>
<dbReference type="EMBL" id="CP119326">
    <property type="protein sequence ID" value="WEK39338.1"/>
    <property type="molecule type" value="Genomic_DNA"/>
</dbReference>
<name>A0AAJ5WZC6_9CAUL</name>
<dbReference type="AlphaFoldDB" id="A0AAJ5WZC6"/>
<evidence type="ECO:0000313" key="4">
    <source>
        <dbReference type="Proteomes" id="UP001213664"/>
    </source>
</evidence>
<keyword evidence="2" id="KW-0732">Signal</keyword>
<proteinExistence type="predicted"/>
<sequence length="121" mass="12227">MTKTLFAAAAASLLAVGAASAQTTPAPATAPSTGHEHHAAGHHAAGHQGAHPTIDSTIEALVADPATKAVLDKHLPGIDRHAAYAQFKGMTLRQVAPFSQGNITDEKIAAIDADLKAIPAA</sequence>
<feature type="signal peptide" evidence="2">
    <location>
        <begin position="1"/>
        <end position="21"/>
    </location>
</feature>
<gene>
    <name evidence="3" type="ORF">P0Y50_12435</name>
</gene>
<feature type="region of interest" description="Disordered" evidence="1">
    <location>
        <begin position="20"/>
        <end position="55"/>
    </location>
</feature>
<evidence type="ECO:0000256" key="1">
    <source>
        <dbReference type="SAM" id="MobiDB-lite"/>
    </source>
</evidence>
<feature type="chain" id="PRO_5042471569" evidence="2">
    <location>
        <begin position="22"/>
        <end position="121"/>
    </location>
</feature>